<gene>
    <name evidence="1" type="ORF">EV664_105174</name>
</gene>
<dbReference type="AlphaFoldDB" id="A0A4R6FMZ8"/>
<evidence type="ECO:0000313" key="2">
    <source>
        <dbReference type="Proteomes" id="UP000295493"/>
    </source>
</evidence>
<proteinExistence type="predicted"/>
<sequence length="141" mass="14587">MGIQYGTSYSSTDDSKLAPGTKVDAGVRRFHNDFSLATQGGGTQDTPLVARIREGCAVCAFELSSSVDLSGLTFKLGIATDDDKYAVAFAGPAAGKTVRAPIVPAMLAAGALEQREDIILTPSANMPAAGVVCTELFASKR</sequence>
<reference evidence="1 2" key="1">
    <citation type="submission" date="2019-03" db="EMBL/GenBank/DDBJ databases">
        <title>Genomic Encyclopedia of Type Strains, Phase IV (KMG-IV): sequencing the most valuable type-strain genomes for metagenomic binning, comparative biology and taxonomic classification.</title>
        <authorList>
            <person name="Goeker M."/>
        </authorList>
    </citation>
    <scope>NUCLEOTIDE SEQUENCE [LARGE SCALE GENOMIC DNA]</scope>
    <source>
        <strain evidence="1 2">DSM 25059</strain>
    </source>
</reference>
<dbReference type="Proteomes" id="UP000295493">
    <property type="component" value="Unassembled WGS sequence"/>
</dbReference>
<keyword evidence="2" id="KW-1185">Reference proteome</keyword>
<comment type="caution">
    <text evidence="1">The sequence shown here is derived from an EMBL/GenBank/DDBJ whole genome shotgun (WGS) entry which is preliminary data.</text>
</comment>
<accession>A0A4R6FMZ8</accession>
<protein>
    <submittedName>
        <fullName evidence="1">Uncharacterized protein</fullName>
    </submittedName>
</protein>
<name>A0A4R6FMZ8_9SPHN</name>
<dbReference type="OrthoDB" id="9980863at2"/>
<dbReference type="RefSeq" id="WP_133495513.1">
    <property type="nucleotide sequence ID" value="NZ_BMLU01000005.1"/>
</dbReference>
<organism evidence="1 2">
    <name type="scientific">Stakelama pacifica</name>
    <dbReference type="NCBI Taxonomy" id="517720"/>
    <lineage>
        <taxon>Bacteria</taxon>
        <taxon>Pseudomonadati</taxon>
        <taxon>Pseudomonadota</taxon>
        <taxon>Alphaproteobacteria</taxon>
        <taxon>Sphingomonadales</taxon>
        <taxon>Sphingomonadaceae</taxon>
        <taxon>Stakelama</taxon>
    </lineage>
</organism>
<evidence type="ECO:0000313" key="1">
    <source>
        <dbReference type="EMBL" id="TDN82976.1"/>
    </source>
</evidence>
<dbReference type="EMBL" id="SNWD01000005">
    <property type="protein sequence ID" value="TDN82976.1"/>
    <property type="molecule type" value="Genomic_DNA"/>
</dbReference>